<feature type="domain" description="3-keto-alpha-glucoside-1,2-lyase/3-keto-2-hydroxy-glucal hydratase" evidence="2">
    <location>
        <begin position="23"/>
        <end position="218"/>
    </location>
</feature>
<protein>
    <recommendedName>
        <fullName evidence="2">3-keto-alpha-glucoside-1,2-lyase/3-keto-2-hydroxy-glucal hydratase domain-containing protein</fullName>
    </recommendedName>
</protein>
<feature type="signal peptide" evidence="1">
    <location>
        <begin position="1"/>
        <end position="18"/>
    </location>
</feature>
<gene>
    <name evidence="3" type="ORF">SOIL9_19350</name>
</gene>
<keyword evidence="1" id="KW-0732">Signal</keyword>
<dbReference type="InterPro" id="IPR010496">
    <property type="entry name" value="AL/BT2_dom"/>
</dbReference>
<organism evidence="3 4">
    <name type="scientific">Gemmata massiliana</name>
    <dbReference type="NCBI Taxonomy" id="1210884"/>
    <lineage>
        <taxon>Bacteria</taxon>
        <taxon>Pseudomonadati</taxon>
        <taxon>Planctomycetota</taxon>
        <taxon>Planctomycetia</taxon>
        <taxon>Gemmatales</taxon>
        <taxon>Gemmataceae</taxon>
        <taxon>Gemmata</taxon>
    </lineage>
</organism>
<dbReference type="Proteomes" id="UP000464178">
    <property type="component" value="Chromosome"/>
</dbReference>
<proteinExistence type="predicted"/>
<evidence type="ECO:0000313" key="3">
    <source>
        <dbReference type="EMBL" id="VTR95779.1"/>
    </source>
</evidence>
<evidence type="ECO:0000313" key="4">
    <source>
        <dbReference type="Proteomes" id="UP000464178"/>
    </source>
</evidence>
<dbReference type="KEGG" id="gms:SOIL9_19350"/>
<reference evidence="3 4" key="1">
    <citation type="submission" date="2019-05" db="EMBL/GenBank/DDBJ databases">
        <authorList>
            <consortium name="Science for Life Laboratories"/>
        </authorList>
    </citation>
    <scope>NUCLEOTIDE SEQUENCE [LARGE SCALE GENOMIC DNA]</scope>
    <source>
        <strain evidence="3">Soil9</strain>
    </source>
</reference>
<feature type="chain" id="PRO_5026807374" description="3-keto-alpha-glucoside-1,2-lyase/3-keto-2-hydroxy-glucal hydratase domain-containing protein" evidence="1">
    <location>
        <begin position="19"/>
        <end position="221"/>
    </location>
</feature>
<accession>A0A6P2D3Q3</accession>
<evidence type="ECO:0000256" key="1">
    <source>
        <dbReference type="SAM" id="SignalP"/>
    </source>
</evidence>
<keyword evidence="4" id="KW-1185">Reference proteome</keyword>
<dbReference type="EMBL" id="LR593886">
    <property type="protein sequence ID" value="VTR95779.1"/>
    <property type="molecule type" value="Genomic_DNA"/>
</dbReference>
<dbReference type="AlphaFoldDB" id="A0A6P2D3Q3"/>
<dbReference type="Pfam" id="PF06439">
    <property type="entry name" value="3keto-disac_hyd"/>
    <property type="match status" value="1"/>
</dbReference>
<name>A0A6P2D3Q3_9BACT</name>
<evidence type="ECO:0000259" key="2">
    <source>
        <dbReference type="Pfam" id="PF06439"/>
    </source>
</evidence>
<dbReference type="GO" id="GO:0016787">
    <property type="term" value="F:hydrolase activity"/>
    <property type="evidence" value="ECO:0007669"/>
    <property type="project" value="InterPro"/>
</dbReference>
<sequence>MRTLLCFVAFALPSYVSAADADGFTPIFDGKTLDGWTFIVKPDKEGKKADPKTTWSVTDGTIRCTGKPNGCMVTKDEFSDYVLRVKWRFPADGKGGNTGVLLHVQDEKYWPTSIEAQLLTGRAGDIFLTNPPGAKLDVDKSRQNPKIERQFFRLETKEPVEKKLGEWNEYEITCKGGDITLIINGVKVNEGKNGNLTKGRIALQSEGTEVHFKDVMVKKLK</sequence>
<dbReference type="Gene3D" id="2.60.120.560">
    <property type="entry name" value="Exo-inulinase, domain 1"/>
    <property type="match status" value="1"/>
</dbReference>
<dbReference type="RefSeq" id="WP_162670150.1">
    <property type="nucleotide sequence ID" value="NZ_LR593886.1"/>
</dbReference>